<feature type="region of interest" description="Disordered" evidence="1">
    <location>
        <begin position="1"/>
        <end position="90"/>
    </location>
</feature>
<evidence type="ECO:0000313" key="2">
    <source>
        <dbReference type="EMBL" id="KAG9323315.1"/>
    </source>
</evidence>
<name>A0A9P8A4M8_MORAP</name>
<reference evidence="2" key="1">
    <citation type="submission" date="2021-07" db="EMBL/GenBank/DDBJ databases">
        <title>Draft genome of Mortierella alpina, strain LL118, isolated from an aspen leaf litter sample.</title>
        <authorList>
            <person name="Yang S."/>
            <person name="Vinatzer B.A."/>
        </authorList>
    </citation>
    <scope>NUCLEOTIDE SEQUENCE</scope>
    <source>
        <strain evidence="2">LL118</strain>
    </source>
</reference>
<feature type="region of interest" description="Disordered" evidence="1">
    <location>
        <begin position="118"/>
        <end position="244"/>
    </location>
</feature>
<dbReference type="EMBL" id="JAIFTL010000106">
    <property type="protein sequence ID" value="KAG9323315.1"/>
    <property type="molecule type" value="Genomic_DNA"/>
</dbReference>
<feature type="compositionally biased region" description="Acidic residues" evidence="1">
    <location>
        <begin position="53"/>
        <end position="72"/>
    </location>
</feature>
<comment type="caution">
    <text evidence="2">The sequence shown here is derived from an EMBL/GenBank/DDBJ whole genome shotgun (WGS) entry which is preliminary data.</text>
</comment>
<sequence length="244" mass="26402">MSQAPPLNLDTKPKRSVSFLNHDPDNKKGSRLGRSSFQPGRRKGYVRKGPVQSDDDPEEEEDEIEEEEEEQDQPTMNTEDNNAGYEHSTAYGSVNVNAAADVNFNEINRPISQTLMSKAAVRPGQNYVRKAPVNSDTESETDEEAEQVRTSSPSSHGTTAGTKPTVDGSDSESDKDKEAGGLARSFATHARIAGPGQNYVRKAPVNSDTESDEEGTPAASRANLSNPIQGMAPELLPWSSPNQS</sequence>
<dbReference type="AlphaFoldDB" id="A0A9P8A4M8"/>
<evidence type="ECO:0000256" key="1">
    <source>
        <dbReference type="SAM" id="MobiDB-lite"/>
    </source>
</evidence>
<evidence type="ECO:0000313" key="3">
    <source>
        <dbReference type="Proteomes" id="UP000717515"/>
    </source>
</evidence>
<gene>
    <name evidence="2" type="ORF">KVV02_004523</name>
</gene>
<protein>
    <submittedName>
        <fullName evidence="2">Uncharacterized protein</fullName>
    </submittedName>
</protein>
<feature type="compositionally biased region" description="Polar residues" evidence="1">
    <location>
        <begin position="148"/>
        <end position="162"/>
    </location>
</feature>
<proteinExistence type="predicted"/>
<organism evidence="2 3">
    <name type="scientific">Mortierella alpina</name>
    <name type="common">Oleaginous fungus</name>
    <name type="synonym">Mortierella renispora</name>
    <dbReference type="NCBI Taxonomy" id="64518"/>
    <lineage>
        <taxon>Eukaryota</taxon>
        <taxon>Fungi</taxon>
        <taxon>Fungi incertae sedis</taxon>
        <taxon>Mucoromycota</taxon>
        <taxon>Mortierellomycotina</taxon>
        <taxon>Mortierellomycetes</taxon>
        <taxon>Mortierellales</taxon>
        <taxon>Mortierellaceae</taxon>
        <taxon>Mortierella</taxon>
    </lineage>
</organism>
<accession>A0A9P8A4M8</accession>
<dbReference type="Proteomes" id="UP000717515">
    <property type="component" value="Unassembled WGS sequence"/>
</dbReference>